<reference evidence="2" key="1">
    <citation type="journal article" date="2015" name="PLoS Genet.">
        <title>Genome Sequence and Transcriptome Analyses of Chrysochromulina tobin: Metabolic Tools for Enhanced Algal Fitness in the Prominent Order Prymnesiales (Haptophyceae).</title>
        <authorList>
            <person name="Hovde B.T."/>
            <person name="Deodato C.R."/>
            <person name="Hunsperger H.M."/>
            <person name="Ryken S.A."/>
            <person name="Yost W."/>
            <person name="Jha R.K."/>
            <person name="Patterson J."/>
            <person name="Monnat R.J. Jr."/>
            <person name="Barlow S.B."/>
            <person name="Starkenburg S.R."/>
            <person name="Cattolico R.A."/>
        </authorList>
    </citation>
    <scope>NUCLEOTIDE SEQUENCE</scope>
    <source>
        <strain evidence="2">CCMP291</strain>
    </source>
</reference>
<evidence type="ECO:0000313" key="1">
    <source>
        <dbReference type="EMBL" id="KOO53132.1"/>
    </source>
</evidence>
<dbReference type="AlphaFoldDB" id="A0A0M0LQG0"/>
<comment type="caution">
    <text evidence="1">The sequence shown here is derived from an EMBL/GenBank/DDBJ whole genome shotgun (WGS) entry which is preliminary data.</text>
</comment>
<keyword evidence="2" id="KW-1185">Reference proteome</keyword>
<dbReference type="EMBL" id="JWZX01000366">
    <property type="protein sequence ID" value="KOO53132.1"/>
    <property type="molecule type" value="Genomic_DNA"/>
</dbReference>
<sequence>MDGGRHLPTASPTPQCLQIANFPGHCVQRLEDGEWLVYNHNVSFVSCVGTEPSAFDQRGFLTVPSAEAGTHEMMEDEEDED</sequence>
<evidence type="ECO:0000313" key="2">
    <source>
        <dbReference type="Proteomes" id="UP000037460"/>
    </source>
</evidence>
<proteinExistence type="predicted"/>
<protein>
    <submittedName>
        <fullName evidence="1">Uncharacterized protein</fullName>
    </submittedName>
</protein>
<organism evidence="1 2">
    <name type="scientific">Chrysochromulina tobinii</name>
    <dbReference type="NCBI Taxonomy" id="1460289"/>
    <lineage>
        <taxon>Eukaryota</taxon>
        <taxon>Haptista</taxon>
        <taxon>Haptophyta</taxon>
        <taxon>Prymnesiophyceae</taxon>
        <taxon>Prymnesiales</taxon>
        <taxon>Chrysochromulinaceae</taxon>
        <taxon>Chrysochromulina</taxon>
    </lineage>
</organism>
<gene>
    <name evidence="1" type="ORF">Ctob_015422</name>
</gene>
<dbReference type="Proteomes" id="UP000037460">
    <property type="component" value="Unassembled WGS sequence"/>
</dbReference>
<accession>A0A0M0LQG0</accession>
<name>A0A0M0LQG0_9EUKA</name>